<keyword evidence="1" id="KW-1185">Reference proteome</keyword>
<reference evidence="2" key="1">
    <citation type="submission" date="2016-11" db="UniProtKB">
        <authorList>
            <consortium name="WormBaseParasite"/>
        </authorList>
    </citation>
    <scope>IDENTIFICATION</scope>
</reference>
<accession>A0A1I7X219</accession>
<dbReference type="PANTHER" id="PTHR12289:SF72">
    <property type="entry name" value="GST N-TERMINAL DOMAIN-CONTAINING PROTEIN"/>
    <property type="match status" value="1"/>
</dbReference>
<dbReference type="WBParaSite" id="Hba_11483">
    <property type="protein sequence ID" value="Hba_11483"/>
    <property type="gene ID" value="Hba_11483"/>
</dbReference>
<dbReference type="InterPro" id="IPR050931">
    <property type="entry name" value="Mito_Protein_Transport_Metaxin"/>
</dbReference>
<dbReference type="GO" id="GO:0005737">
    <property type="term" value="C:cytoplasm"/>
    <property type="evidence" value="ECO:0007669"/>
    <property type="project" value="TreeGrafter"/>
</dbReference>
<organism evidence="1 2">
    <name type="scientific">Heterorhabditis bacteriophora</name>
    <name type="common">Entomopathogenic nematode worm</name>
    <dbReference type="NCBI Taxonomy" id="37862"/>
    <lineage>
        <taxon>Eukaryota</taxon>
        <taxon>Metazoa</taxon>
        <taxon>Ecdysozoa</taxon>
        <taxon>Nematoda</taxon>
        <taxon>Chromadorea</taxon>
        <taxon>Rhabditida</taxon>
        <taxon>Rhabditina</taxon>
        <taxon>Rhabditomorpha</taxon>
        <taxon>Strongyloidea</taxon>
        <taxon>Heterorhabditidae</taxon>
        <taxon>Heterorhabditis</taxon>
    </lineage>
</organism>
<protein>
    <submittedName>
        <fullName evidence="2">Transposase</fullName>
    </submittedName>
</protein>
<dbReference type="PANTHER" id="PTHR12289">
    <property type="entry name" value="METAXIN RELATED"/>
    <property type="match status" value="1"/>
</dbReference>
<sequence>MPGTALLKRDWVKDHVYLVQFPRAGCIPSPSPFALKLETWLRMADIPYTLFIAAGLYDVWPSSTVPLPSHILSCHQSTYGRKYTKLGILMVLIVDSEDYSCQQMRHALFS</sequence>
<name>A0A1I7X219_HETBA</name>
<dbReference type="AlphaFoldDB" id="A0A1I7X219"/>
<proteinExistence type="predicted"/>
<evidence type="ECO:0000313" key="1">
    <source>
        <dbReference type="Proteomes" id="UP000095283"/>
    </source>
</evidence>
<dbReference type="Proteomes" id="UP000095283">
    <property type="component" value="Unplaced"/>
</dbReference>
<evidence type="ECO:0000313" key="2">
    <source>
        <dbReference type="WBParaSite" id="Hba_11483"/>
    </source>
</evidence>